<feature type="transmembrane region" description="Helical" evidence="1">
    <location>
        <begin position="20"/>
        <end position="41"/>
    </location>
</feature>
<feature type="transmembrane region" description="Helical" evidence="1">
    <location>
        <begin position="53"/>
        <end position="86"/>
    </location>
</feature>
<protein>
    <submittedName>
        <fullName evidence="2">DUF4956 domain-containing protein</fullName>
    </submittedName>
</protein>
<keyword evidence="1" id="KW-0472">Membrane</keyword>
<keyword evidence="1" id="KW-0812">Transmembrane</keyword>
<keyword evidence="1" id="KW-1133">Transmembrane helix</keyword>
<name>A0ABV8D1R1_9STRE</name>
<feature type="transmembrane region" description="Helical" evidence="1">
    <location>
        <begin position="98"/>
        <end position="131"/>
    </location>
</feature>
<organism evidence="2 3">
    <name type="scientific">Streptococcus dentapri</name>
    <dbReference type="NCBI Taxonomy" id="573564"/>
    <lineage>
        <taxon>Bacteria</taxon>
        <taxon>Bacillati</taxon>
        <taxon>Bacillota</taxon>
        <taxon>Bacilli</taxon>
        <taxon>Lactobacillales</taxon>
        <taxon>Streptococcaceae</taxon>
        <taxon>Streptococcus</taxon>
    </lineage>
</organism>
<evidence type="ECO:0000313" key="3">
    <source>
        <dbReference type="Proteomes" id="UP001595901"/>
    </source>
</evidence>
<dbReference type="Pfam" id="PF16316">
    <property type="entry name" value="DUF4956"/>
    <property type="match status" value="1"/>
</dbReference>
<keyword evidence="3" id="KW-1185">Reference proteome</keyword>
<dbReference type="EMBL" id="JBHSAC010000049">
    <property type="protein sequence ID" value="MFC3932275.1"/>
    <property type="molecule type" value="Genomic_DNA"/>
</dbReference>
<evidence type="ECO:0000313" key="2">
    <source>
        <dbReference type="EMBL" id="MFC3932275.1"/>
    </source>
</evidence>
<proteinExistence type="predicted"/>
<gene>
    <name evidence="2" type="ORF">ACFOSE_05745</name>
</gene>
<sequence length="229" mass="25292">MTSTLFDSVFSNDTATTVNAGMLMLAILVSLGLGVCLSWVYKYRTLYTREFIVTLTFLPSLITLVIFLVNGNLGTSVAVAGTFSLIRFRSATSGSRELLAIFLSMIIGLASGMGFLVLATIFTILLLLLWFGLEHTKIIIDSQTRRLLTLTVEDQDDLEAKLVEVFKNLCTTYDLISITSNNQGAELKLVYEADLKSDVDDFQISQALLKAINNLDVSITKKAKKRKNL</sequence>
<dbReference type="RefSeq" id="WP_380431559.1">
    <property type="nucleotide sequence ID" value="NZ_JBHSAC010000049.1"/>
</dbReference>
<dbReference type="Proteomes" id="UP001595901">
    <property type="component" value="Unassembled WGS sequence"/>
</dbReference>
<dbReference type="InterPro" id="IPR032531">
    <property type="entry name" value="DUF4956"/>
</dbReference>
<evidence type="ECO:0000256" key="1">
    <source>
        <dbReference type="SAM" id="Phobius"/>
    </source>
</evidence>
<comment type="caution">
    <text evidence="2">The sequence shown here is derived from an EMBL/GenBank/DDBJ whole genome shotgun (WGS) entry which is preliminary data.</text>
</comment>
<accession>A0ABV8D1R1</accession>
<reference evidence="3" key="1">
    <citation type="journal article" date="2019" name="Int. J. Syst. Evol. Microbiol.">
        <title>The Global Catalogue of Microorganisms (GCM) 10K type strain sequencing project: providing services to taxonomists for standard genome sequencing and annotation.</title>
        <authorList>
            <consortium name="The Broad Institute Genomics Platform"/>
            <consortium name="The Broad Institute Genome Sequencing Center for Infectious Disease"/>
            <person name="Wu L."/>
            <person name="Ma J."/>
        </authorList>
    </citation>
    <scope>NUCLEOTIDE SEQUENCE [LARGE SCALE GENOMIC DNA]</scope>
    <source>
        <strain evidence="3">CCUG 58728</strain>
    </source>
</reference>